<evidence type="ECO:0000256" key="9">
    <source>
        <dbReference type="ARBA" id="ARBA00022777"/>
    </source>
</evidence>
<feature type="transmembrane region" description="Helical" evidence="14">
    <location>
        <begin position="167"/>
        <end position="186"/>
    </location>
</feature>
<evidence type="ECO:0000256" key="13">
    <source>
        <dbReference type="ARBA" id="ARBA00023136"/>
    </source>
</evidence>
<comment type="subcellular location">
    <subcellularLocation>
        <location evidence="2">Cell membrane</location>
        <topology evidence="2">Multi-pass membrane protein</topology>
    </subcellularLocation>
</comment>
<dbReference type="InterPro" id="IPR036097">
    <property type="entry name" value="HisK_dim/P_sf"/>
</dbReference>
<keyword evidence="5" id="KW-0597">Phosphoprotein</keyword>
<sequence>MKGITRRLVLSYFFIIFITVAVLEAFLITALNKYYYSNMQNLLSNQITVAADFYNNYFSSSSLEKNVKDNADIFWKNTNAEVQIINKNNKLLMDSIGYFTEKLINDSDVDKALQGNLGVYIDNGKNNTDKMMYVSYPLKSMGQIEGALRFAVSLSDVDNTINRITNILLLIGVLVITISGIISILLSNTIVKPIKEVTVAAKKIASGRFNEKLNIKRKDEIGELSSTFNFMAEEILANDRLKNEFIASVSHELRTPLTSIKGWAATIKEGNLEDKEEAMDGLDIIEKESDRLTLLVEELLDFSRLISGKVSLTKDYIDIINNLKYIEKQFIPRANRQKIHFNVKVEENLPILYADPNRINQVIINVLDNSFKFTNEDGLVELSSYRKENNVIIKVEDSGIGIPKEELPFVKNKFFKGKSSMSKTGLGLSICNEIIALHNGHIEIFSELGKGTQVCISLPTEEGGLI</sequence>
<dbReference type="Pfam" id="PF00672">
    <property type="entry name" value="HAMP"/>
    <property type="match status" value="1"/>
</dbReference>
<dbReference type="InterPro" id="IPR003594">
    <property type="entry name" value="HATPase_dom"/>
</dbReference>
<dbReference type="SMART" id="SM00304">
    <property type="entry name" value="HAMP"/>
    <property type="match status" value="1"/>
</dbReference>
<evidence type="ECO:0000256" key="7">
    <source>
        <dbReference type="ARBA" id="ARBA00022692"/>
    </source>
</evidence>
<evidence type="ECO:0000256" key="8">
    <source>
        <dbReference type="ARBA" id="ARBA00022741"/>
    </source>
</evidence>
<dbReference type="FunFam" id="3.30.565.10:FF:000006">
    <property type="entry name" value="Sensor histidine kinase WalK"/>
    <property type="match status" value="1"/>
</dbReference>
<feature type="domain" description="HAMP" evidence="16">
    <location>
        <begin position="188"/>
        <end position="240"/>
    </location>
</feature>
<organism evidence="17 18">
    <name type="scientific">Clostridium amylolyticum</name>
    <dbReference type="NCBI Taxonomy" id="1121298"/>
    <lineage>
        <taxon>Bacteria</taxon>
        <taxon>Bacillati</taxon>
        <taxon>Bacillota</taxon>
        <taxon>Clostridia</taxon>
        <taxon>Eubacteriales</taxon>
        <taxon>Clostridiaceae</taxon>
        <taxon>Clostridium</taxon>
    </lineage>
</organism>
<keyword evidence="10" id="KW-0067">ATP-binding</keyword>
<evidence type="ECO:0000259" key="15">
    <source>
        <dbReference type="PROSITE" id="PS50109"/>
    </source>
</evidence>
<dbReference type="SUPFAM" id="SSF158472">
    <property type="entry name" value="HAMP domain-like"/>
    <property type="match status" value="1"/>
</dbReference>
<protein>
    <recommendedName>
        <fullName evidence="3">histidine kinase</fullName>
        <ecNumber evidence="3">2.7.13.3</ecNumber>
    </recommendedName>
</protein>
<dbReference type="InterPro" id="IPR005467">
    <property type="entry name" value="His_kinase_dom"/>
</dbReference>
<dbReference type="FunFam" id="1.10.287.130:FF:000001">
    <property type="entry name" value="Two-component sensor histidine kinase"/>
    <property type="match status" value="1"/>
</dbReference>
<keyword evidence="13 14" id="KW-0472">Membrane</keyword>
<dbReference type="Gene3D" id="1.10.8.500">
    <property type="entry name" value="HAMP domain in histidine kinase"/>
    <property type="match status" value="1"/>
</dbReference>
<name>A0A1M6BR35_9CLOT</name>
<keyword evidence="7 14" id="KW-0812">Transmembrane</keyword>
<dbReference type="PANTHER" id="PTHR45528">
    <property type="entry name" value="SENSOR HISTIDINE KINASE CPXA"/>
    <property type="match status" value="1"/>
</dbReference>
<dbReference type="SUPFAM" id="SSF103190">
    <property type="entry name" value="Sensory domain-like"/>
    <property type="match status" value="1"/>
</dbReference>
<dbReference type="OrthoDB" id="2359336at2"/>
<dbReference type="PROSITE" id="PS50885">
    <property type="entry name" value="HAMP"/>
    <property type="match status" value="1"/>
</dbReference>
<dbReference type="EC" id="2.7.13.3" evidence="3"/>
<evidence type="ECO:0000256" key="11">
    <source>
        <dbReference type="ARBA" id="ARBA00022989"/>
    </source>
</evidence>
<keyword evidence="9 17" id="KW-0418">Kinase</keyword>
<dbReference type="GO" id="GO:0005524">
    <property type="term" value="F:ATP binding"/>
    <property type="evidence" value="ECO:0007669"/>
    <property type="project" value="UniProtKB-KW"/>
</dbReference>
<evidence type="ECO:0000256" key="5">
    <source>
        <dbReference type="ARBA" id="ARBA00022553"/>
    </source>
</evidence>
<keyword evidence="8" id="KW-0547">Nucleotide-binding</keyword>
<dbReference type="EMBL" id="FQZO01000001">
    <property type="protein sequence ID" value="SHI50978.1"/>
    <property type="molecule type" value="Genomic_DNA"/>
</dbReference>
<dbReference type="CDD" id="cd00082">
    <property type="entry name" value="HisKA"/>
    <property type="match status" value="1"/>
</dbReference>
<evidence type="ECO:0000256" key="2">
    <source>
        <dbReference type="ARBA" id="ARBA00004651"/>
    </source>
</evidence>
<dbReference type="InterPro" id="IPR036890">
    <property type="entry name" value="HATPase_C_sf"/>
</dbReference>
<dbReference type="SMART" id="SM00388">
    <property type="entry name" value="HisKA"/>
    <property type="match status" value="1"/>
</dbReference>
<keyword evidence="18" id="KW-1185">Reference proteome</keyword>
<comment type="catalytic activity">
    <reaction evidence="1">
        <text>ATP + protein L-histidine = ADP + protein N-phospho-L-histidine.</text>
        <dbReference type="EC" id="2.7.13.3"/>
    </reaction>
</comment>
<dbReference type="SUPFAM" id="SSF47384">
    <property type="entry name" value="Homodimeric domain of signal transducing histidine kinase"/>
    <property type="match status" value="1"/>
</dbReference>
<dbReference type="GO" id="GO:0005886">
    <property type="term" value="C:plasma membrane"/>
    <property type="evidence" value="ECO:0007669"/>
    <property type="project" value="UniProtKB-SubCell"/>
</dbReference>
<dbReference type="AlphaFoldDB" id="A0A1M6BR35"/>
<dbReference type="STRING" id="1121298.SAMN05444401_0860"/>
<feature type="transmembrane region" description="Helical" evidence="14">
    <location>
        <begin position="12"/>
        <end position="31"/>
    </location>
</feature>
<evidence type="ECO:0000256" key="1">
    <source>
        <dbReference type="ARBA" id="ARBA00000085"/>
    </source>
</evidence>
<dbReference type="Pfam" id="PF02518">
    <property type="entry name" value="HATPase_c"/>
    <property type="match status" value="1"/>
</dbReference>
<dbReference type="RefSeq" id="WP_073003947.1">
    <property type="nucleotide sequence ID" value="NZ_FQZO01000001.1"/>
</dbReference>
<accession>A0A1M6BR35</accession>
<evidence type="ECO:0000256" key="14">
    <source>
        <dbReference type="SAM" id="Phobius"/>
    </source>
</evidence>
<evidence type="ECO:0000256" key="12">
    <source>
        <dbReference type="ARBA" id="ARBA00023012"/>
    </source>
</evidence>
<proteinExistence type="predicted"/>
<evidence type="ECO:0000256" key="4">
    <source>
        <dbReference type="ARBA" id="ARBA00022475"/>
    </source>
</evidence>
<evidence type="ECO:0000259" key="16">
    <source>
        <dbReference type="PROSITE" id="PS50885"/>
    </source>
</evidence>
<dbReference type="InterPro" id="IPR003661">
    <property type="entry name" value="HisK_dim/P_dom"/>
</dbReference>
<reference evidence="17 18" key="1">
    <citation type="submission" date="2016-11" db="EMBL/GenBank/DDBJ databases">
        <authorList>
            <person name="Jaros S."/>
            <person name="Januszkiewicz K."/>
            <person name="Wedrychowicz H."/>
        </authorList>
    </citation>
    <scope>NUCLEOTIDE SEQUENCE [LARGE SCALE GENOMIC DNA]</scope>
    <source>
        <strain evidence="17 18">DSM 21864</strain>
    </source>
</reference>
<dbReference type="InterPro" id="IPR029151">
    <property type="entry name" value="Sensor-like_sf"/>
</dbReference>
<keyword evidence="11 14" id="KW-1133">Transmembrane helix</keyword>
<dbReference type="PRINTS" id="PR00344">
    <property type="entry name" value="BCTRLSENSOR"/>
</dbReference>
<evidence type="ECO:0000313" key="18">
    <source>
        <dbReference type="Proteomes" id="UP000184080"/>
    </source>
</evidence>
<dbReference type="Proteomes" id="UP000184080">
    <property type="component" value="Unassembled WGS sequence"/>
</dbReference>
<dbReference type="GO" id="GO:0000155">
    <property type="term" value="F:phosphorelay sensor kinase activity"/>
    <property type="evidence" value="ECO:0007669"/>
    <property type="project" value="InterPro"/>
</dbReference>
<keyword evidence="6" id="KW-0808">Transferase</keyword>
<dbReference type="Gene3D" id="3.30.450.20">
    <property type="entry name" value="PAS domain"/>
    <property type="match status" value="1"/>
</dbReference>
<dbReference type="PROSITE" id="PS50109">
    <property type="entry name" value="HIS_KIN"/>
    <property type="match status" value="1"/>
</dbReference>
<dbReference type="SUPFAM" id="SSF55874">
    <property type="entry name" value="ATPase domain of HSP90 chaperone/DNA topoisomerase II/histidine kinase"/>
    <property type="match status" value="1"/>
</dbReference>
<dbReference type="CDD" id="cd06225">
    <property type="entry name" value="HAMP"/>
    <property type="match status" value="1"/>
</dbReference>
<keyword evidence="12" id="KW-0902">Two-component regulatory system</keyword>
<feature type="domain" description="Histidine kinase" evidence="15">
    <location>
        <begin position="248"/>
        <end position="462"/>
    </location>
</feature>
<keyword evidence="4" id="KW-1003">Cell membrane</keyword>
<dbReference type="PANTHER" id="PTHR45528:SF1">
    <property type="entry name" value="SENSOR HISTIDINE KINASE CPXA"/>
    <property type="match status" value="1"/>
</dbReference>
<dbReference type="Gene3D" id="1.10.287.130">
    <property type="match status" value="1"/>
</dbReference>
<dbReference type="Pfam" id="PF00512">
    <property type="entry name" value="HisKA"/>
    <property type="match status" value="1"/>
</dbReference>
<dbReference type="SMART" id="SM00387">
    <property type="entry name" value="HATPase_c"/>
    <property type="match status" value="1"/>
</dbReference>
<gene>
    <name evidence="17" type="ORF">SAMN05444401_0860</name>
</gene>
<dbReference type="InterPro" id="IPR003660">
    <property type="entry name" value="HAMP_dom"/>
</dbReference>
<evidence type="ECO:0000256" key="6">
    <source>
        <dbReference type="ARBA" id="ARBA00022679"/>
    </source>
</evidence>
<evidence type="ECO:0000256" key="3">
    <source>
        <dbReference type="ARBA" id="ARBA00012438"/>
    </source>
</evidence>
<dbReference type="InterPro" id="IPR050398">
    <property type="entry name" value="HssS/ArlS-like"/>
</dbReference>
<dbReference type="Gene3D" id="3.30.565.10">
    <property type="entry name" value="Histidine kinase-like ATPase, C-terminal domain"/>
    <property type="match status" value="1"/>
</dbReference>
<dbReference type="InterPro" id="IPR004358">
    <property type="entry name" value="Sig_transdc_His_kin-like_C"/>
</dbReference>
<evidence type="ECO:0000313" key="17">
    <source>
        <dbReference type="EMBL" id="SHI50978.1"/>
    </source>
</evidence>
<evidence type="ECO:0000256" key="10">
    <source>
        <dbReference type="ARBA" id="ARBA00022840"/>
    </source>
</evidence>